<dbReference type="Proteomes" id="UP000029223">
    <property type="component" value="Unassembled WGS sequence"/>
</dbReference>
<protein>
    <submittedName>
        <fullName evidence="1">Uncharacterized protein</fullName>
    </submittedName>
</protein>
<comment type="caution">
    <text evidence="1">The sequence shown here is derived from an EMBL/GenBank/DDBJ whole genome shotgun (WGS) entry which is preliminary data.</text>
</comment>
<sequence>MKACKGARQFDDTLLSIVTPYIAKIAVFRNSPFLTKSGEVRVKRWTRYEGIFLMSAIKSR</sequence>
<proteinExistence type="predicted"/>
<evidence type="ECO:0000313" key="1">
    <source>
        <dbReference type="EMBL" id="GAL27734.1"/>
    </source>
</evidence>
<dbReference type="EMBL" id="BBMS01000033">
    <property type="protein sequence ID" value="GAL27734.1"/>
    <property type="molecule type" value="Genomic_DNA"/>
</dbReference>
<evidence type="ECO:0000313" key="2">
    <source>
        <dbReference type="Proteomes" id="UP000029223"/>
    </source>
</evidence>
<name>A0ABQ0JG44_9VIBR</name>
<gene>
    <name evidence="1" type="ORF">JCM19239_1455</name>
</gene>
<organism evidence="1 2">
    <name type="scientific">Vibrio variabilis</name>
    <dbReference type="NCBI Taxonomy" id="990271"/>
    <lineage>
        <taxon>Bacteria</taxon>
        <taxon>Pseudomonadati</taxon>
        <taxon>Pseudomonadota</taxon>
        <taxon>Gammaproteobacteria</taxon>
        <taxon>Vibrionales</taxon>
        <taxon>Vibrionaceae</taxon>
        <taxon>Vibrio</taxon>
    </lineage>
</organism>
<reference evidence="2" key="1">
    <citation type="submission" date="2014-09" db="EMBL/GenBank/DDBJ databases">
        <title>Vibrio variabilis JCM 19239. (C206) whole genome shotgun sequence.</title>
        <authorList>
            <person name="Sawabe T."/>
            <person name="Meirelles P."/>
            <person name="Nakanishi M."/>
            <person name="Sayaka M."/>
            <person name="Hattori M."/>
            <person name="Ohkuma M."/>
        </authorList>
    </citation>
    <scope>NUCLEOTIDE SEQUENCE [LARGE SCALE GENOMIC DNA]</scope>
    <source>
        <strain evidence="2">JCM 19239</strain>
    </source>
</reference>
<keyword evidence="2" id="KW-1185">Reference proteome</keyword>
<reference evidence="2" key="2">
    <citation type="submission" date="2014-09" db="EMBL/GenBank/DDBJ databases">
        <authorList>
            <consortium name="NBRP consortium"/>
            <person name="Sawabe T."/>
            <person name="Meirelles P."/>
            <person name="Nakanishi M."/>
            <person name="Sayaka M."/>
            <person name="Hattori M."/>
            <person name="Ohkuma M."/>
        </authorList>
    </citation>
    <scope>NUCLEOTIDE SEQUENCE [LARGE SCALE GENOMIC DNA]</scope>
    <source>
        <strain evidence="2">JCM 19239</strain>
    </source>
</reference>
<accession>A0ABQ0JG44</accession>